<dbReference type="Gene3D" id="1.10.540.10">
    <property type="entry name" value="Acyl-CoA dehydrogenase/oxidase, N-terminal domain"/>
    <property type="match status" value="1"/>
</dbReference>
<comment type="cofactor">
    <cofactor evidence="1 6">
        <name>FAD</name>
        <dbReference type="ChEBI" id="CHEBI:57692"/>
    </cofactor>
</comment>
<dbReference type="RefSeq" id="WP_154769941.1">
    <property type="nucleotide sequence ID" value="NZ_WLYK01000008.1"/>
</dbReference>
<feature type="domain" description="Acyl-CoA dehydrogenase/oxidase C-terminal" evidence="7">
    <location>
        <begin position="243"/>
        <end position="386"/>
    </location>
</feature>
<dbReference type="Pfam" id="PF00441">
    <property type="entry name" value="Acyl-CoA_dh_1"/>
    <property type="match status" value="1"/>
</dbReference>
<organism evidence="10 11">
    <name type="scientific">Nakamurella alba</name>
    <dbReference type="NCBI Taxonomy" id="2665158"/>
    <lineage>
        <taxon>Bacteria</taxon>
        <taxon>Bacillati</taxon>
        <taxon>Actinomycetota</taxon>
        <taxon>Actinomycetes</taxon>
        <taxon>Nakamurellales</taxon>
        <taxon>Nakamurellaceae</taxon>
        <taxon>Nakamurella</taxon>
    </lineage>
</organism>
<evidence type="ECO:0000256" key="5">
    <source>
        <dbReference type="ARBA" id="ARBA00023002"/>
    </source>
</evidence>
<keyword evidence="5 6" id="KW-0560">Oxidoreductase</keyword>
<name>A0A7K1FP63_9ACTN</name>
<dbReference type="InterPro" id="IPR006091">
    <property type="entry name" value="Acyl-CoA_Oxase/DH_mid-dom"/>
</dbReference>
<evidence type="ECO:0000256" key="4">
    <source>
        <dbReference type="ARBA" id="ARBA00022827"/>
    </source>
</evidence>
<dbReference type="Gene3D" id="2.40.110.10">
    <property type="entry name" value="Butyryl-CoA Dehydrogenase, subunit A, domain 2"/>
    <property type="match status" value="1"/>
</dbReference>
<comment type="caution">
    <text evidence="10">The sequence shown here is derived from an EMBL/GenBank/DDBJ whole genome shotgun (WGS) entry which is preliminary data.</text>
</comment>
<dbReference type="EMBL" id="WLYK01000008">
    <property type="protein sequence ID" value="MTD15942.1"/>
    <property type="molecule type" value="Genomic_DNA"/>
</dbReference>
<dbReference type="GO" id="GO:0016627">
    <property type="term" value="F:oxidoreductase activity, acting on the CH-CH group of donors"/>
    <property type="evidence" value="ECO:0007669"/>
    <property type="project" value="InterPro"/>
</dbReference>
<dbReference type="InterPro" id="IPR036250">
    <property type="entry name" value="AcylCo_DH-like_C"/>
</dbReference>
<dbReference type="PANTHER" id="PTHR43292:SF4">
    <property type="entry name" value="ACYL-COA DEHYDROGENASE FADE34"/>
    <property type="match status" value="1"/>
</dbReference>
<protein>
    <submittedName>
        <fullName evidence="10">Acyl-CoA dehydrogenase</fullName>
    </submittedName>
</protein>
<evidence type="ECO:0000313" key="11">
    <source>
        <dbReference type="Proteomes" id="UP000460221"/>
    </source>
</evidence>
<dbReference type="Pfam" id="PF02771">
    <property type="entry name" value="Acyl-CoA_dh_N"/>
    <property type="match status" value="1"/>
</dbReference>
<dbReference type="Proteomes" id="UP000460221">
    <property type="component" value="Unassembled WGS sequence"/>
</dbReference>
<sequence length="399" mass="42853">MSLDTFAAQVREFLDAHVAPLEVTTENWGSGDDRVALLEQPDPVQEKAELEAATAWRQQVFDAGFGWLAGPTEYGGAGLTPEHDELYRLIEGEYQVPGRAFFGIARNMLAPAVLAHGTAELKEQYLRPLFRGDMVACQLFSEPGAGSDLAGVSTRAVRVDGGWLVNGQKVWTSYAHVAKVGELLARTDPAAPKHHGLSMFVVDMSTPGITVRPLRQMNGGSHFNEVFLDDVFVPEGNLIGEPGSGWKVAATTLTSERGAVGSGESTVAAPYVQRLDQLLVHQGLAADVLARQDLAKVYVADRVMAAVNEMYGKSAGAKGSVSKLLFSRQLERVADTAVRFLGDAATGDEGSWGTFSWTDFLLSAPGLRFAGGTDEIMLNILGERVLGLPREPRPEGSRA</sequence>
<reference evidence="10 11" key="1">
    <citation type="submission" date="2019-11" db="EMBL/GenBank/DDBJ databases">
        <authorList>
            <person name="Jiang L.-Q."/>
        </authorList>
    </citation>
    <scope>NUCLEOTIDE SEQUENCE [LARGE SCALE GENOMIC DNA]</scope>
    <source>
        <strain evidence="10 11">YIM 132087</strain>
    </source>
</reference>
<evidence type="ECO:0000256" key="1">
    <source>
        <dbReference type="ARBA" id="ARBA00001974"/>
    </source>
</evidence>
<feature type="domain" description="Acyl-CoA oxidase/dehydrogenase middle" evidence="8">
    <location>
        <begin position="137"/>
        <end position="231"/>
    </location>
</feature>
<dbReference type="SUPFAM" id="SSF47203">
    <property type="entry name" value="Acyl-CoA dehydrogenase C-terminal domain-like"/>
    <property type="match status" value="1"/>
</dbReference>
<accession>A0A7K1FP63</accession>
<dbReference type="PANTHER" id="PTHR43292">
    <property type="entry name" value="ACYL-COA DEHYDROGENASE"/>
    <property type="match status" value="1"/>
</dbReference>
<evidence type="ECO:0000313" key="10">
    <source>
        <dbReference type="EMBL" id="MTD15942.1"/>
    </source>
</evidence>
<dbReference type="InterPro" id="IPR009100">
    <property type="entry name" value="AcylCoA_DH/oxidase_NM_dom_sf"/>
</dbReference>
<proteinExistence type="inferred from homology"/>
<dbReference type="GO" id="GO:0050660">
    <property type="term" value="F:flavin adenine dinucleotide binding"/>
    <property type="evidence" value="ECO:0007669"/>
    <property type="project" value="InterPro"/>
</dbReference>
<dbReference type="SUPFAM" id="SSF56645">
    <property type="entry name" value="Acyl-CoA dehydrogenase NM domain-like"/>
    <property type="match status" value="1"/>
</dbReference>
<keyword evidence="11" id="KW-1185">Reference proteome</keyword>
<comment type="similarity">
    <text evidence="2 6">Belongs to the acyl-CoA dehydrogenase family.</text>
</comment>
<dbReference type="InterPro" id="IPR009075">
    <property type="entry name" value="AcylCo_DH/oxidase_C"/>
</dbReference>
<dbReference type="FunFam" id="2.40.110.10:FF:000011">
    <property type="entry name" value="Acyl-CoA dehydrogenase FadE34"/>
    <property type="match status" value="1"/>
</dbReference>
<dbReference type="InterPro" id="IPR037069">
    <property type="entry name" value="AcylCoA_DH/ox_N_sf"/>
</dbReference>
<evidence type="ECO:0000259" key="7">
    <source>
        <dbReference type="Pfam" id="PF00441"/>
    </source>
</evidence>
<evidence type="ECO:0000259" key="8">
    <source>
        <dbReference type="Pfam" id="PF02770"/>
    </source>
</evidence>
<evidence type="ECO:0000256" key="6">
    <source>
        <dbReference type="RuleBase" id="RU362125"/>
    </source>
</evidence>
<dbReference type="Pfam" id="PF02770">
    <property type="entry name" value="Acyl-CoA_dh_M"/>
    <property type="match status" value="1"/>
</dbReference>
<evidence type="ECO:0000256" key="2">
    <source>
        <dbReference type="ARBA" id="ARBA00009347"/>
    </source>
</evidence>
<evidence type="ECO:0000256" key="3">
    <source>
        <dbReference type="ARBA" id="ARBA00022630"/>
    </source>
</evidence>
<dbReference type="InterPro" id="IPR046373">
    <property type="entry name" value="Acyl-CoA_Oxase/DH_mid-dom_sf"/>
</dbReference>
<dbReference type="InterPro" id="IPR013786">
    <property type="entry name" value="AcylCoA_DH/ox_N"/>
</dbReference>
<keyword evidence="3 6" id="KW-0285">Flavoprotein</keyword>
<dbReference type="AlphaFoldDB" id="A0A7K1FP63"/>
<dbReference type="GO" id="GO:0005886">
    <property type="term" value="C:plasma membrane"/>
    <property type="evidence" value="ECO:0007669"/>
    <property type="project" value="TreeGrafter"/>
</dbReference>
<keyword evidence="4 6" id="KW-0274">FAD</keyword>
<feature type="domain" description="Acyl-CoA dehydrogenase/oxidase N-terminal" evidence="9">
    <location>
        <begin position="46"/>
        <end position="133"/>
    </location>
</feature>
<gene>
    <name evidence="10" type="ORF">GIS00_18565</name>
</gene>
<dbReference type="Gene3D" id="1.20.140.10">
    <property type="entry name" value="Butyryl-CoA Dehydrogenase, subunit A, domain 3"/>
    <property type="match status" value="1"/>
</dbReference>
<dbReference type="InterPro" id="IPR052161">
    <property type="entry name" value="Mycobact_Acyl-CoA_DH"/>
</dbReference>
<evidence type="ECO:0000259" key="9">
    <source>
        <dbReference type="Pfam" id="PF02771"/>
    </source>
</evidence>